<protein>
    <submittedName>
        <fullName evidence="10">Glycosyltransferase family 39 protein</fullName>
        <ecNumber evidence="10">2.4.-.-</ecNumber>
    </submittedName>
</protein>
<evidence type="ECO:0000256" key="2">
    <source>
        <dbReference type="ARBA" id="ARBA00022475"/>
    </source>
</evidence>
<feature type="transmembrane region" description="Helical" evidence="8">
    <location>
        <begin position="147"/>
        <end position="166"/>
    </location>
</feature>
<keyword evidence="6 8" id="KW-1133">Transmembrane helix</keyword>
<dbReference type="GO" id="GO:0016757">
    <property type="term" value="F:glycosyltransferase activity"/>
    <property type="evidence" value="ECO:0007669"/>
    <property type="project" value="UniProtKB-KW"/>
</dbReference>
<evidence type="ECO:0000256" key="7">
    <source>
        <dbReference type="ARBA" id="ARBA00023136"/>
    </source>
</evidence>
<keyword evidence="3 10" id="KW-0328">Glycosyltransferase</keyword>
<feature type="transmembrane region" description="Helical" evidence="8">
    <location>
        <begin position="73"/>
        <end position="92"/>
    </location>
</feature>
<evidence type="ECO:0000256" key="4">
    <source>
        <dbReference type="ARBA" id="ARBA00022679"/>
    </source>
</evidence>
<name>A0ABV9WJ58_9ACTN</name>
<dbReference type="RefSeq" id="WP_380128297.1">
    <property type="nucleotide sequence ID" value="NZ_JBHSIU010000130.1"/>
</dbReference>
<reference evidence="11" key="1">
    <citation type="journal article" date="2019" name="Int. J. Syst. Evol. Microbiol.">
        <title>The Global Catalogue of Microorganisms (GCM) 10K type strain sequencing project: providing services to taxonomists for standard genome sequencing and annotation.</title>
        <authorList>
            <consortium name="The Broad Institute Genomics Platform"/>
            <consortium name="The Broad Institute Genome Sequencing Center for Infectious Disease"/>
            <person name="Wu L."/>
            <person name="Ma J."/>
        </authorList>
    </citation>
    <scope>NUCLEOTIDE SEQUENCE [LARGE SCALE GENOMIC DNA]</scope>
    <source>
        <strain evidence="11">CGMCC 4.7152</strain>
    </source>
</reference>
<feature type="transmembrane region" description="Helical" evidence="8">
    <location>
        <begin position="172"/>
        <end position="189"/>
    </location>
</feature>
<evidence type="ECO:0000313" key="11">
    <source>
        <dbReference type="Proteomes" id="UP001595912"/>
    </source>
</evidence>
<evidence type="ECO:0000256" key="8">
    <source>
        <dbReference type="SAM" id="Phobius"/>
    </source>
</evidence>
<evidence type="ECO:0000256" key="6">
    <source>
        <dbReference type="ARBA" id="ARBA00022989"/>
    </source>
</evidence>
<dbReference type="PANTHER" id="PTHR33908:SF11">
    <property type="entry name" value="MEMBRANE PROTEIN"/>
    <property type="match status" value="1"/>
</dbReference>
<keyword evidence="4 10" id="KW-0808">Transferase</keyword>
<dbReference type="InterPro" id="IPR038731">
    <property type="entry name" value="RgtA/B/C-like"/>
</dbReference>
<comment type="caution">
    <text evidence="10">The sequence shown here is derived from an EMBL/GenBank/DDBJ whole genome shotgun (WGS) entry which is preliminary data.</text>
</comment>
<feature type="transmembrane region" description="Helical" evidence="8">
    <location>
        <begin position="330"/>
        <end position="347"/>
    </location>
</feature>
<dbReference type="PANTHER" id="PTHR33908">
    <property type="entry name" value="MANNOSYLTRANSFERASE YKCB-RELATED"/>
    <property type="match status" value="1"/>
</dbReference>
<dbReference type="EC" id="2.4.-.-" evidence="10"/>
<evidence type="ECO:0000256" key="5">
    <source>
        <dbReference type="ARBA" id="ARBA00022692"/>
    </source>
</evidence>
<evidence type="ECO:0000256" key="1">
    <source>
        <dbReference type="ARBA" id="ARBA00004651"/>
    </source>
</evidence>
<keyword evidence="5 8" id="KW-0812">Transmembrane</keyword>
<evidence type="ECO:0000259" key="9">
    <source>
        <dbReference type="Pfam" id="PF13231"/>
    </source>
</evidence>
<feature type="domain" description="Glycosyltransferase RgtA/B/C/D-like" evidence="9">
    <location>
        <begin position="134"/>
        <end position="270"/>
    </location>
</feature>
<keyword evidence="7 8" id="KW-0472">Membrane</keyword>
<feature type="transmembrane region" description="Helical" evidence="8">
    <location>
        <begin position="262"/>
        <end position="285"/>
    </location>
</feature>
<evidence type="ECO:0000313" key="10">
    <source>
        <dbReference type="EMBL" id="MFC5007660.1"/>
    </source>
</evidence>
<proteinExistence type="predicted"/>
<accession>A0ABV9WJ58</accession>
<dbReference type="Pfam" id="PF13231">
    <property type="entry name" value="PMT_2"/>
    <property type="match status" value="1"/>
</dbReference>
<feature type="transmembrane region" description="Helical" evidence="8">
    <location>
        <begin position="305"/>
        <end position="323"/>
    </location>
</feature>
<keyword evidence="2" id="KW-1003">Cell membrane</keyword>
<organism evidence="10 11">
    <name type="scientific">Dactylosporangium cerinum</name>
    <dbReference type="NCBI Taxonomy" id="1434730"/>
    <lineage>
        <taxon>Bacteria</taxon>
        <taxon>Bacillati</taxon>
        <taxon>Actinomycetota</taxon>
        <taxon>Actinomycetes</taxon>
        <taxon>Micromonosporales</taxon>
        <taxon>Micromonosporaceae</taxon>
        <taxon>Dactylosporangium</taxon>
    </lineage>
</organism>
<feature type="transmembrane region" description="Helical" evidence="8">
    <location>
        <begin position="230"/>
        <end position="255"/>
    </location>
</feature>
<dbReference type="EMBL" id="JBHSIU010000130">
    <property type="protein sequence ID" value="MFC5007660.1"/>
    <property type="molecule type" value="Genomic_DNA"/>
</dbReference>
<sequence>MTDNDQTFIMPRQRSVPDGTMDDVDLDDSTVVVPERVLIETANQARQNQWDADRPAARGVSPLEGSPFGRERALGTLAWIVAAVVTGAVALIRLNWASMRVGELSAWGFTRAPKAVVFDLLDEVGAADAPYFVLLKGWASVFGRTDFALRMPSAIAMAAAVALVAILGNRLGGPRVGVLSGLLVAVLPVTSRYAQEAGPQALTLFGAALATLALVKYLDRPKAWQLVGYALAVALTGVSHTTGLLLVGVHGFVVVAMKREVFLGWLLATLAGAAPAVVLMVLFGAPVRDGDPGAWPSVTGLAHDTFGSVLAGGVVLGLGLLALSGRKPGVVYSAWALIPLVLLFPLVRLTTYGADQITIVAVAGWAGLAAITLSRGLIVRGLTAAVVVALIGLPEQIAIRQQDGHGQASHELANVLFTQGKPGDAIVYGPIAGDGQSGRDIVERYLSQDHRPKDVLMKTVARDNGTLRSTECPDVDACLGAAPRVWLVRVGTFDSPLTGLEAGKDGALRVRYTQAQTWNLTGVTLALFTLKPAA</sequence>
<feature type="transmembrane region" description="Helical" evidence="8">
    <location>
        <begin position="353"/>
        <end position="373"/>
    </location>
</feature>
<dbReference type="Proteomes" id="UP001595912">
    <property type="component" value="Unassembled WGS sequence"/>
</dbReference>
<evidence type="ECO:0000256" key="3">
    <source>
        <dbReference type="ARBA" id="ARBA00022676"/>
    </source>
</evidence>
<gene>
    <name evidence="10" type="ORF">ACFPIJ_58870</name>
</gene>
<dbReference type="InterPro" id="IPR050297">
    <property type="entry name" value="LipidA_mod_glycosyltrf_83"/>
</dbReference>
<comment type="subcellular location">
    <subcellularLocation>
        <location evidence="1">Cell membrane</location>
        <topology evidence="1">Multi-pass membrane protein</topology>
    </subcellularLocation>
</comment>
<keyword evidence="11" id="KW-1185">Reference proteome</keyword>